<evidence type="ECO:0000313" key="6">
    <source>
        <dbReference type="Proteomes" id="UP000187412"/>
    </source>
</evidence>
<dbReference type="Pfam" id="PF01381">
    <property type="entry name" value="HTH_3"/>
    <property type="match status" value="1"/>
</dbReference>
<evidence type="ECO:0000256" key="3">
    <source>
        <dbReference type="ARBA" id="ARBA00023163"/>
    </source>
</evidence>
<evidence type="ECO:0000256" key="1">
    <source>
        <dbReference type="ARBA" id="ARBA00023015"/>
    </source>
</evidence>
<evidence type="ECO:0000259" key="4">
    <source>
        <dbReference type="PROSITE" id="PS50943"/>
    </source>
</evidence>
<keyword evidence="6" id="KW-1185">Reference proteome</keyword>
<gene>
    <name evidence="5" type="ORF">BSK56_26940</name>
</gene>
<dbReference type="RefSeq" id="WP_076113558.1">
    <property type="nucleotide sequence ID" value="NZ_MPTB01000044.1"/>
</dbReference>
<dbReference type="SMART" id="SM00530">
    <property type="entry name" value="HTH_XRE"/>
    <property type="match status" value="1"/>
</dbReference>
<dbReference type="InterPro" id="IPR001387">
    <property type="entry name" value="Cro/C1-type_HTH"/>
</dbReference>
<dbReference type="CDD" id="cd00093">
    <property type="entry name" value="HTH_XRE"/>
    <property type="match status" value="1"/>
</dbReference>
<evidence type="ECO:0000313" key="5">
    <source>
        <dbReference type="EMBL" id="OMD41619.1"/>
    </source>
</evidence>
<reference evidence="5 6" key="1">
    <citation type="submission" date="2016-10" db="EMBL/GenBank/DDBJ databases">
        <title>Paenibacillus species isolates.</title>
        <authorList>
            <person name="Beno S.M."/>
        </authorList>
    </citation>
    <scope>NUCLEOTIDE SEQUENCE [LARGE SCALE GENOMIC DNA]</scope>
    <source>
        <strain evidence="5 6">FSL H7-0744</strain>
    </source>
</reference>
<name>A0ABX3H3R3_PAEBO</name>
<feature type="domain" description="HTH cro/C1-type" evidence="4">
    <location>
        <begin position="12"/>
        <end position="66"/>
    </location>
</feature>
<protein>
    <submittedName>
        <fullName evidence="5">Transcriptional regulator</fullName>
    </submittedName>
</protein>
<organism evidence="5 6">
    <name type="scientific">Paenibacillus borealis</name>
    <dbReference type="NCBI Taxonomy" id="160799"/>
    <lineage>
        <taxon>Bacteria</taxon>
        <taxon>Bacillati</taxon>
        <taxon>Bacillota</taxon>
        <taxon>Bacilli</taxon>
        <taxon>Bacillales</taxon>
        <taxon>Paenibacillaceae</taxon>
        <taxon>Paenibacillus</taxon>
    </lineage>
</organism>
<dbReference type="EMBL" id="MPTB01000044">
    <property type="protein sequence ID" value="OMD41619.1"/>
    <property type="molecule type" value="Genomic_DNA"/>
</dbReference>
<accession>A0ABX3H3R3</accession>
<dbReference type="PANTHER" id="PTHR46797:SF23">
    <property type="entry name" value="HTH-TYPE TRANSCRIPTIONAL REGULATOR SUTR"/>
    <property type="match status" value="1"/>
</dbReference>
<dbReference type="PROSITE" id="PS50943">
    <property type="entry name" value="HTH_CROC1"/>
    <property type="match status" value="1"/>
</dbReference>
<dbReference type="Proteomes" id="UP000187412">
    <property type="component" value="Unassembled WGS sequence"/>
</dbReference>
<evidence type="ECO:0000256" key="2">
    <source>
        <dbReference type="ARBA" id="ARBA00023125"/>
    </source>
</evidence>
<dbReference type="SUPFAM" id="SSF47413">
    <property type="entry name" value="lambda repressor-like DNA-binding domains"/>
    <property type="match status" value="1"/>
</dbReference>
<keyword evidence="1" id="KW-0805">Transcription regulation</keyword>
<dbReference type="InterPro" id="IPR050807">
    <property type="entry name" value="TransReg_Diox_bact_type"/>
</dbReference>
<proteinExistence type="predicted"/>
<dbReference type="PANTHER" id="PTHR46797">
    <property type="entry name" value="HTH-TYPE TRANSCRIPTIONAL REGULATOR"/>
    <property type="match status" value="1"/>
</dbReference>
<dbReference type="InterPro" id="IPR010982">
    <property type="entry name" value="Lambda_DNA-bd_dom_sf"/>
</dbReference>
<sequence>MTDLRNTVGDRIRAIRKAKGLTQQQLAELSNLDDAYIGAVERGERNFSIDTLEKIVTALKIQPTELFQNHDDLSEIEAAQRRAIDEYAVTVSELSVRQIDTMKRIVREVKGAFEVK</sequence>
<keyword evidence="3" id="KW-0804">Transcription</keyword>
<keyword evidence="2" id="KW-0238">DNA-binding</keyword>
<comment type="caution">
    <text evidence="5">The sequence shown here is derived from an EMBL/GenBank/DDBJ whole genome shotgun (WGS) entry which is preliminary data.</text>
</comment>
<dbReference type="Gene3D" id="1.10.260.40">
    <property type="entry name" value="lambda repressor-like DNA-binding domains"/>
    <property type="match status" value="1"/>
</dbReference>